<dbReference type="InterPro" id="IPR021096">
    <property type="entry name" value="Vibrio_phage_VSK_Orf152"/>
</dbReference>
<evidence type="ECO:0008006" key="4">
    <source>
        <dbReference type="Google" id="ProtNLM"/>
    </source>
</evidence>
<feature type="transmembrane region" description="Helical" evidence="1">
    <location>
        <begin position="89"/>
        <end position="107"/>
    </location>
</feature>
<dbReference type="Pfam" id="PF12472">
    <property type="entry name" value="DUF3693"/>
    <property type="match status" value="1"/>
</dbReference>
<keyword evidence="1" id="KW-0812">Transmembrane</keyword>
<keyword evidence="1" id="KW-1133">Transmembrane helix</keyword>
<comment type="caution">
    <text evidence="2">The sequence shown here is derived from an EMBL/GenBank/DDBJ whole genome shotgun (WGS) entry which is preliminary data.</text>
</comment>
<organism evidence="2 3">
    <name type="scientific">Rheinheimera aquimaris</name>
    <dbReference type="NCBI Taxonomy" id="412437"/>
    <lineage>
        <taxon>Bacteria</taxon>
        <taxon>Pseudomonadati</taxon>
        <taxon>Pseudomonadota</taxon>
        <taxon>Gammaproteobacteria</taxon>
        <taxon>Chromatiales</taxon>
        <taxon>Chromatiaceae</taxon>
        <taxon>Rheinheimera</taxon>
    </lineage>
</organism>
<accession>A0ABP3NHN4</accession>
<evidence type="ECO:0000313" key="2">
    <source>
        <dbReference type="EMBL" id="GAA0542122.1"/>
    </source>
</evidence>
<evidence type="ECO:0000313" key="3">
    <source>
        <dbReference type="Proteomes" id="UP001501169"/>
    </source>
</evidence>
<sequence>MNISSKLIDQYKALDGGKSDKVIANEVPSMTVGNVSQVRTGLRHLTPEQAMFIAERCGLDIGEVLVKLDMEKAKTPEVRAEFEKILKRLAGAVAGIILTMGMMAAPASDAVASPAR</sequence>
<dbReference type="EMBL" id="BAAAEO010000001">
    <property type="protein sequence ID" value="GAA0542122.1"/>
    <property type="molecule type" value="Genomic_DNA"/>
</dbReference>
<name>A0ABP3NHN4_9GAMM</name>
<protein>
    <recommendedName>
        <fullName evidence="4">XRE family transcriptional regulator</fullName>
    </recommendedName>
</protein>
<evidence type="ECO:0000256" key="1">
    <source>
        <dbReference type="SAM" id="Phobius"/>
    </source>
</evidence>
<dbReference type="Proteomes" id="UP001501169">
    <property type="component" value="Unassembled WGS sequence"/>
</dbReference>
<gene>
    <name evidence="2" type="ORF">GCM10009098_07250</name>
</gene>
<keyword evidence="1" id="KW-0472">Membrane</keyword>
<proteinExistence type="predicted"/>
<dbReference type="RefSeq" id="WP_226765454.1">
    <property type="nucleotide sequence ID" value="NZ_BAAAEO010000001.1"/>
</dbReference>
<keyword evidence="3" id="KW-1185">Reference proteome</keyword>
<reference evidence="3" key="1">
    <citation type="journal article" date="2019" name="Int. J. Syst. Evol. Microbiol.">
        <title>The Global Catalogue of Microorganisms (GCM) 10K type strain sequencing project: providing services to taxonomists for standard genome sequencing and annotation.</title>
        <authorList>
            <consortium name="The Broad Institute Genomics Platform"/>
            <consortium name="The Broad Institute Genome Sequencing Center for Infectious Disease"/>
            <person name="Wu L."/>
            <person name="Ma J."/>
        </authorList>
    </citation>
    <scope>NUCLEOTIDE SEQUENCE [LARGE SCALE GENOMIC DNA]</scope>
    <source>
        <strain evidence="3">JCM 14331</strain>
    </source>
</reference>